<sequence length="412" mass="46892">MDISSQDPLYIANFAVQCVVPKQALKFTPESIHLLDSFAFHRNTVVEIACKQRSSGCYNGNEKARQSVELKFGDFLDYYQAVYRKQLHWLQTVDELDFYLAQCPIAVPRPNATCTKTCLPAIMDDLRFPECLHDKPVTQVNLWMTVHRSRTTLHYDAYHNVLVVMYGKKTVKLYPPSDTAKMYPFPIYSKSVNHSQVDILHPDLEKHTQFPESSIQQFEVAAGGALFIPEGWWHSVDSDEFTIAINYWWDGARDQLVRNKHMTPYYARVVLEELVKQQCDERLVSLRSSSGAPHAACFIDEIKAAAAVLASKDQGCREQVLLSLEGKILVKTLQFLATNHATEWKMMLANASLDLAAALIECWEGGDLEPNVLNELFRALGDEEESIKEMLAIKQAQFRHGCAIDMYRSLFS</sequence>
<gene>
    <name evidence="1" type="ORF">PsorP6_004190</name>
</gene>
<comment type="caution">
    <text evidence="1">The sequence shown here is derived from an EMBL/GenBank/DDBJ whole genome shotgun (WGS) entry which is preliminary data.</text>
</comment>
<organism evidence="1 2">
    <name type="scientific">Peronosclerospora sorghi</name>
    <dbReference type="NCBI Taxonomy" id="230839"/>
    <lineage>
        <taxon>Eukaryota</taxon>
        <taxon>Sar</taxon>
        <taxon>Stramenopiles</taxon>
        <taxon>Oomycota</taxon>
        <taxon>Peronosporomycetes</taxon>
        <taxon>Peronosporales</taxon>
        <taxon>Peronosporaceae</taxon>
        <taxon>Peronosclerospora</taxon>
    </lineage>
</organism>
<keyword evidence="2" id="KW-1185">Reference proteome</keyword>
<reference evidence="1 2" key="1">
    <citation type="journal article" date="2022" name="bioRxiv">
        <title>The genome of the oomycete Peronosclerospora sorghi, a cosmopolitan pathogen of maize and sorghum, is inflated with dispersed pseudogenes.</title>
        <authorList>
            <person name="Fletcher K."/>
            <person name="Martin F."/>
            <person name="Isakeit T."/>
            <person name="Cavanaugh K."/>
            <person name="Magill C."/>
            <person name="Michelmore R."/>
        </authorList>
    </citation>
    <scope>NUCLEOTIDE SEQUENCE [LARGE SCALE GENOMIC DNA]</scope>
    <source>
        <strain evidence="1">P6</strain>
    </source>
</reference>
<name>A0ACC0VLG5_9STRA</name>
<evidence type="ECO:0000313" key="2">
    <source>
        <dbReference type="Proteomes" id="UP001163321"/>
    </source>
</evidence>
<proteinExistence type="predicted"/>
<protein>
    <submittedName>
        <fullName evidence="1">Uncharacterized protein</fullName>
    </submittedName>
</protein>
<dbReference type="Proteomes" id="UP001163321">
    <property type="component" value="Chromosome 8"/>
</dbReference>
<evidence type="ECO:0000313" key="1">
    <source>
        <dbReference type="EMBL" id="KAI9906926.1"/>
    </source>
</evidence>
<dbReference type="EMBL" id="CM047587">
    <property type="protein sequence ID" value="KAI9906926.1"/>
    <property type="molecule type" value="Genomic_DNA"/>
</dbReference>
<accession>A0ACC0VLG5</accession>